<keyword evidence="2" id="KW-0479">Metal-binding</keyword>
<proteinExistence type="predicted"/>
<dbReference type="Gene3D" id="1.10.220.150">
    <property type="entry name" value="Arf GTPase activating protein"/>
    <property type="match status" value="1"/>
</dbReference>
<evidence type="ECO:0000256" key="2">
    <source>
        <dbReference type="ARBA" id="ARBA00022723"/>
    </source>
</evidence>
<sequence length="67" mass="7668">LTDKNIVFRKLKAKFENNVCFDCSEKNPTYASVTYGIFLCIDCSAIHQSLSVHISFFRSTNLDSWSL</sequence>
<evidence type="ECO:0000313" key="8">
    <source>
        <dbReference type="Proteomes" id="UP000008694"/>
    </source>
</evidence>
<evidence type="ECO:0000259" key="6">
    <source>
        <dbReference type="PROSITE" id="PS50115"/>
    </source>
</evidence>
<dbReference type="eggNOG" id="KOG0706">
    <property type="taxonomic scope" value="Eukaryota"/>
</dbReference>
<feature type="non-terminal residue" evidence="7">
    <location>
        <position position="1"/>
    </location>
</feature>
<keyword evidence="8" id="KW-1185">Reference proteome</keyword>
<keyword evidence="1" id="KW-0343">GTPase activation</keyword>
<evidence type="ECO:0000313" key="7">
    <source>
        <dbReference type="EMBL" id="EFH38671.1"/>
    </source>
</evidence>
<dbReference type="Proteomes" id="UP000008694">
    <property type="component" value="Unassembled WGS sequence"/>
</dbReference>
<dbReference type="InterPro" id="IPR001164">
    <property type="entry name" value="ArfGAP_dom"/>
</dbReference>
<accession>D7MXR1</accession>
<evidence type="ECO:0000256" key="5">
    <source>
        <dbReference type="PROSITE-ProRule" id="PRU00288"/>
    </source>
</evidence>
<keyword evidence="3 5" id="KW-0863">Zinc-finger</keyword>
<dbReference type="PROSITE" id="PS50115">
    <property type="entry name" value="ARFGAP"/>
    <property type="match status" value="1"/>
</dbReference>
<evidence type="ECO:0000256" key="3">
    <source>
        <dbReference type="ARBA" id="ARBA00022771"/>
    </source>
</evidence>
<protein>
    <submittedName>
        <fullName evidence="7">Predicted protein</fullName>
    </submittedName>
</protein>
<dbReference type="PANTHER" id="PTHR45686:SF4">
    <property type="entry name" value="ADP-RIBOSYLATION FACTOR GTPASE ACTIVATING PROTEIN 3, ISOFORM H"/>
    <property type="match status" value="1"/>
</dbReference>
<dbReference type="EMBL" id="GL349057">
    <property type="protein sequence ID" value="EFH38671.1"/>
    <property type="molecule type" value="Genomic_DNA"/>
</dbReference>
<dbReference type="HOGENOM" id="CLU_023062_4_1_1"/>
<dbReference type="InterPro" id="IPR037278">
    <property type="entry name" value="ARFGAP/RecO"/>
</dbReference>
<organism evidence="8">
    <name type="scientific">Arabidopsis lyrata subsp. lyrata</name>
    <name type="common">Lyre-leaved rock-cress</name>
    <dbReference type="NCBI Taxonomy" id="81972"/>
    <lineage>
        <taxon>Eukaryota</taxon>
        <taxon>Viridiplantae</taxon>
        <taxon>Streptophyta</taxon>
        <taxon>Embryophyta</taxon>
        <taxon>Tracheophyta</taxon>
        <taxon>Spermatophyta</taxon>
        <taxon>Magnoliopsida</taxon>
        <taxon>eudicotyledons</taxon>
        <taxon>Gunneridae</taxon>
        <taxon>Pentapetalae</taxon>
        <taxon>rosids</taxon>
        <taxon>malvids</taxon>
        <taxon>Brassicales</taxon>
        <taxon>Brassicaceae</taxon>
        <taxon>Camelineae</taxon>
        <taxon>Arabidopsis</taxon>
    </lineage>
</organism>
<dbReference type="GO" id="GO:0000139">
    <property type="term" value="C:Golgi membrane"/>
    <property type="evidence" value="ECO:0007669"/>
    <property type="project" value="GOC"/>
</dbReference>
<feature type="domain" description="Arf-GAP" evidence="6">
    <location>
        <begin position="5"/>
        <end position="67"/>
    </location>
</feature>
<dbReference type="GO" id="GO:0008270">
    <property type="term" value="F:zinc ion binding"/>
    <property type="evidence" value="ECO:0007669"/>
    <property type="project" value="UniProtKB-KW"/>
</dbReference>
<reference evidence="8" key="1">
    <citation type="journal article" date="2011" name="Nat. Genet.">
        <title>The Arabidopsis lyrata genome sequence and the basis of rapid genome size change.</title>
        <authorList>
            <person name="Hu T.T."/>
            <person name="Pattyn P."/>
            <person name="Bakker E.G."/>
            <person name="Cao J."/>
            <person name="Cheng J.-F."/>
            <person name="Clark R.M."/>
            <person name="Fahlgren N."/>
            <person name="Fawcett J.A."/>
            <person name="Grimwood J."/>
            <person name="Gundlach H."/>
            <person name="Haberer G."/>
            <person name="Hollister J.D."/>
            <person name="Ossowski S."/>
            <person name="Ottilar R.P."/>
            <person name="Salamov A.A."/>
            <person name="Schneeberger K."/>
            <person name="Spannagl M."/>
            <person name="Wang X."/>
            <person name="Yang L."/>
            <person name="Nasrallah M.E."/>
            <person name="Bergelson J."/>
            <person name="Carrington J.C."/>
            <person name="Gaut B.S."/>
            <person name="Schmutz J."/>
            <person name="Mayer K.F.X."/>
            <person name="Van de Peer Y."/>
            <person name="Grigoriev I.V."/>
            <person name="Nordborg M."/>
            <person name="Weigel D."/>
            <person name="Guo Y.-L."/>
        </authorList>
    </citation>
    <scope>NUCLEOTIDE SEQUENCE [LARGE SCALE GENOMIC DNA]</scope>
    <source>
        <strain evidence="8">cv. MN47</strain>
    </source>
</reference>
<name>D7MXR1_ARALL</name>
<dbReference type="AlphaFoldDB" id="D7MXR1"/>
<evidence type="ECO:0000256" key="4">
    <source>
        <dbReference type="ARBA" id="ARBA00022833"/>
    </source>
</evidence>
<dbReference type="InterPro" id="IPR038508">
    <property type="entry name" value="ArfGAP_dom_sf"/>
</dbReference>
<dbReference type="Gramene" id="Al_scaffold_0507_2">
    <property type="protein sequence ID" value="Al_scaffold_0507_2"/>
    <property type="gene ID" value="Al_scaffold_0507_2"/>
</dbReference>
<dbReference type="PRINTS" id="PR00405">
    <property type="entry name" value="REVINTRACTNG"/>
</dbReference>
<keyword evidence="4" id="KW-0862">Zinc</keyword>
<evidence type="ECO:0000256" key="1">
    <source>
        <dbReference type="ARBA" id="ARBA00022468"/>
    </source>
</evidence>
<dbReference type="STRING" id="81972.D7MXR1"/>
<dbReference type="GO" id="GO:0005096">
    <property type="term" value="F:GTPase activator activity"/>
    <property type="evidence" value="ECO:0007669"/>
    <property type="project" value="UniProtKB-KW"/>
</dbReference>
<dbReference type="SUPFAM" id="SSF57863">
    <property type="entry name" value="ArfGap/RecO-like zinc finger"/>
    <property type="match status" value="1"/>
</dbReference>
<dbReference type="SMART" id="SM00105">
    <property type="entry name" value="ArfGap"/>
    <property type="match status" value="1"/>
</dbReference>
<dbReference type="Pfam" id="PF01412">
    <property type="entry name" value="ArfGap"/>
    <property type="match status" value="1"/>
</dbReference>
<dbReference type="GO" id="GO:0048205">
    <property type="term" value="P:COPI coating of Golgi vesicle"/>
    <property type="evidence" value="ECO:0007669"/>
    <property type="project" value="TreeGrafter"/>
</dbReference>
<gene>
    <name evidence="7" type="ORF">ARALYDRAFT_655477</name>
</gene>
<dbReference type="PANTHER" id="PTHR45686">
    <property type="entry name" value="ADP-RIBOSYLATION FACTOR GTPASE ACTIVATING PROTEIN 3, ISOFORM H-RELATED"/>
    <property type="match status" value="1"/>
</dbReference>